<evidence type="ECO:0000256" key="1">
    <source>
        <dbReference type="SAM" id="MobiDB-lite"/>
    </source>
</evidence>
<evidence type="ECO:0000259" key="2">
    <source>
        <dbReference type="PROSITE" id="PS50921"/>
    </source>
</evidence>
<feature type="domain" description="ANTAR" evidence="2">
    <location>
        <begin position="37"/>
        <end position="98"/>
    </location>
</feature>
<feature type="non-terminal residue" evidence="3">
    <location>
        <position position="131"/>
    </location>
</feature>
<sequence>MSTPEQPGDPAGAVRRDVSDPVGMAPLSPVGRLAATVDRLSREVRAAQAEAEGRALIELAKGVLVARLGCGPAEAARQLAELAEQSRATPLEFAVDVINQAARDRMSEVTEAFLAATAAVRTTVPEDGARD</sequence>
<dbReference type="InterPro" id="IPR036388">
    <property type="entry name" value="WH-like_DNA-bd_sf"/>
</dbReference>
<dbReference type="AlphaFoldDB" id="A0A6N9UGH9"/>
<organism evidence="3 4">
    <name type="scientific">Streptomyces coelicoflavus</name>
    <dbReference type="NCBI Taxonomy" id="285562"/>
    <lineage>
        <taxon>Bacteria</taxon>
        <taxon>Bacillati</taxon>
        <taxon>Actinomycetota</taxon>
        <taxon>Actinomycetes</taxon>
        <taxon>Kitasatosporales</taxon>
        <taxon>Streptomycetaceae</taxon>
        <taxon>Streptomyces</taxon>
    </lineage>
</organism>
<comment type="caution">
    <text evidence="3">The sequence shown here is derived from an EMBL/GenBank/DDBJ whole genome shotgun (WGS) entry which is preliminary data.</text>
</comment>
<evidence type="ECO:0000313" key="4">
    <source>
        <dbReference type="Proteomes" id="UP000469545"/>
    </source>
</evidence>
<dbReference type="Gene3D" id="1.10.10.10">
    <property type="entry name" value="Winged helix-like DNA-binding domain superfamily/Winged helix DNA-binding domain"/>
    <property type="match status" value="1"/>
</dbReference>
<dbReference type="Pfam" id="PF03861">
    <property type="entry name" value="ANTAR"/>
    <property type="match status" value="1"/>
</dbReference>
<proteinExistence type="predicted"/>
<dbReference type="RefSeq" id="WP_164138442.1">
    <property type="nucleotide sequence ID" value="NZ_JAAGMB010000042.1"/>
</dbReference>
<dbReference type="GO" id="GO:0003723">
    <property type="term" value="F:RNA binding"/>
    <property type="evidence" value="ECO:0007669"/>
    <property type="project" value="InterPro"/>
</dbReference>
<name>A0A6N9UGH9_9ACTN</name>
<keyword evidence="4" id="KW-1185">Reference proteome</keyword>
<reference evidence="3 4" key="1">
    <citation type="submission" date="2020-01" db="EMBL/GenBank/DDBJ databases">
        <title>Insect and environment-associated Actinomycetes.</title>
        <authorList>
            <person name="Currrie C."/>
            <person name="Chevrette M."/>
            <person name="Carlson C."/>
            <person name="Stubbendieck R."/>
            <person name="Wendt-Pienkowski E."/>
        </authorList>
    </citation>
    <scope>NUCLEOTIDE SEQUENCE [LARGE SCALE GENOMIC DNA]</scope>
    <source>
        <strain evidence="3 4">SID14172</strain>
    </source>
</reference>
<dbReference type="SMART" id="SM01012">
    <property type="entry name" value="ANTAR"/>
    <property type="match status" value="1"/>
</dbReference>
<dbReference type="PROSITE" id="PS50921">
    <property type="entry name" value="ANTAR"/>
    <property type="match status" value="1"/>
</dbReference>
<evidence type="ECO:0000313" key="3">
    <source>
        <dbReference type="EMBL" id="NEB15320.1"/>
    </source>
</evidence>
<dbReference type="EMBL" id="JAAGMB010000042">
    <property type="protein sequence ID" value="NEB15320.1"/>
    <property type="molecule type" value="Genomic_DNA"/>
</dbReference>
<gene>
    <name evidence="3" type="ORF">G3I46_02105</name>
</gene>
<feature type="region of interest" description="Disordered" evidence="1">
    <location>
        <begin position="1"/>
        <end position="25"/>
    </location>
</feature>
<dbReference type="InterPro" id="IPR005561">
    <property type="entry name" value="ANTAR"/>
</dbReference>
<dbReference type="SUPFAM" id="SSF52172">
    <property type="entry name" value="CheY-like"/>
    <property type="match status" value="1"/>
</dbReference>
<accession>A0A6N9UGH9</accession>
<dbReference type="InterPro" id="IPR011006">
    <property type="entry name" value="CheY-like_superfamily"/>
</dbReference>
<protein>
    <submittedName>
        <fullName evidence="3">ANTAR domain-containing protein</fullName>
    </submittedName>
</protein>
<dbReference type="Proteomes" id="UP000469545">
    <property type="component" value="Unassembled WGS sequence"/>
</dbReference>